<evidence type="ECO:0000256" key="14">
    <source>
        <dbReference type="ARBA" id="ARBA00023242"/>
    </source>
</evidence>
<evidence type="ECO:0000256" key="3">
    <source>
        <dbReference type="ARBA" id="ARBA00004629"/>
    </source>
</evidence>
<feature type="compositionally biased region" description="Acidic residues" evidence="19">
    <location>
        <begin position="85"/>
        <end position="95"/>
    </location>
</feature>
<evidence type="ECO:0000256" key="8">
    <source>
        <dbReference type="ARBA" id="ARBA00022701"/>
    </source>
</evidence>
<evidence type="ECO:0000256" key="13">
    <source>
        <dbReference type="ARBA" id="ARBA00023212"/>
    </source>
</evidence>
<evidence type="ECO:0000256" key="12">
    <source>
        <dbReference type="ARBA" id="ARBA00023054"/>
    </source>
</evidence>
<organism evidence="20 21">
    <name type="scientific">Tricholomella constricta</name>
    <dbReference type="NCBI Taxonomy" id="117010"/>
    <lineage>
        <taxon>Eukaryota</taxon>
        <taxon>Fungi</taxon>
        <taxon>Dikarya</taxon>
        <taxon>Basidiomycota</taxon>
        <taxon>Agaricomycotina</taxon>
        <taxon>Agaricomycetes</taxon>
        <taxon>Agaricomycetidae</taxon>
        <taxon>Agaricales</taxon>
        <taxon>Tricholomatineae</taxon>
        <taxon>Lyophyllaceae</taxon>
        <taxon>Tricholomella</taxon>
    </lineage>
</organism>
<evidence type="ECO:0000313" key="20">
    <source>
        <dbReference type="EMBL" id="KAF5385831.1"/>
    </source>
</evidence>
<feature type="compositionally biased region" description="Low complexity" evidence="19">
    <location>
        <begin position="293"/>
        <end position="307"/>
    </location>
</feature>
<dbReference type="GO" id="GO:0005874">
    <property type="term" value="C:microtubule"/>
    <property type="evidence" value="ECO:0007669"/>
    <property type="project" value="UniProtKB-KW"/>
</dbReference>
<dbReference type="GO" id="GO:0042729">
    <property type="term" value="C:DASH complex"/>
    <property type="evidence" value="ECO:0007669"/>
    <property type="project" value="InterPro"/>
</dbReference>
<keyword evidence="16" id="KW-0137">Centromere</keyword>
<feature type="compositionally biased region" description="Basic and acidic residues" evidence="19">
    <location>
        <begin position="71"/>
        <end position="84"/>
    </location>
</feature>
<keyword evidence="7" id="KW-0132">Cell division</keyword>
<evidence type="ECO:0000256" key="10">
    <source>
        <dbReference type="ARBA" id="ARBA00022829"/>
    </source>
</evidence>
<keyword evidence="8" id="KW-0493">Microtubule</keyword>
<comment type="similarity">
    <text evidence="4">Belongs to the DASH complex DUO1 family.</text>
</comment>
<keyword evidence="12" id="KW-0175">Coiled coil</keyword>
<keyword evidence="10" id="KW-0159">Chromosome partition</keyword>
<keyword evidence="6" id="KW-0963">Cytoplasm</keyword>
<evidence type="ECO:0000256" key="18">
    <source>
        <dbReference type="ARBA" id="ARBA00044358"/>
    </source>
</evidence>
<dbReference type="PANTHER" id="PTHR28216:SF1">
    <property type="entry name" value="DASH COMPLEX SUBUNIT DUO1"/>
    <property type="match status" value="1"/>
</dbReference>
<evidence type="ECO:0000256" key="5">
    <source>
        <dbReference type="ARBA" id="ARBA00022454"/>
    </source>
</evidence>
<evidence type="ECO:0000313" key="21">
    <source>
        <dbReference type="Proteomes" id="UP000565441"/>
    </source>
</evidence>
<evidence type="ECO:0000256" key="9">
    <source>
        <dbReference type="ARBA" id="ARBA00022776"/>
    </source>
</evidence>
<comment type="subcellular location">
    <subcellularLocation>
        <location evidence="3">Chromosome</location>
        <location evidence="3">Centromere</location>
        <location evidence="3">Kinetochore</location>
    </subcellularLocation>
    <subcellularLocation>
        <location evidence="2">Cytoplasm</location>
        <location evidence="2">Cytoskeleton</location>
        <location evidence="2">Spindle</location>
    </subcellularLocation>
    <subcellularLocation>
        <location evidence="1">Nucleus</location>
    </subcellularLocation>
</comment>
<evidence type="ECO:0000256" key="7">
    <source>
        <dbReference type="ARBA" id="ARBA00022618"/>
    </source>
</evidence>
<dbReference type="GO" id="GO:0000278">
    <property type="term" value="P:mitotic cell cycle"/>
    <property type="evidence" value="ECO:0007669"/>
    <property type="project" value="InterPro"/>
</dbReference>
<feature type="compositionally biased region" description="Basic and acidic residues" evidence="19">
    <location>
        <begin position="192"/>
        <end position="239"/>
    </location>
</feature>
<evidence type="ECO:0000256" key="6">
    <source>
        <dbReference type="ARBA" id="ARBA00022490"/>
    </source>
</evidence>
<evidence type="ECO:0000256" key="2">
    <source>
        <dbReference type="ARBA" id="ARBA00004186"/>
    </source>
</evidence>
<evidence type="ECO:0000256" key="17">
    <source>
        <dbReference type="ARBA" id="ARBA00044152"/>
    </source>
</evidence>
<evidence type="ECO:0000256" key="19">
    <source>
        <dbReference type="SAM" id="MobiDB-lite"/>
    </source>
</evidence>
<keyword evidence="15" id="KW-0131">Cell cycle</keyword>
<dbReference type="EMBL" id="JAACJP010000003">
    <property type="protein sequence ID" value="KAF5385831.1"/>
    <property type="molecule type" value="Genomic_DNA"/>
</dbReference>
<keyword evidence="13" id="KW-0206">Cytoskeleton</keyword>
<dbReference type="GO" id="GO:0051301">
    <property type="term" value="P:cell division"/>
    <property type="evidence" value="ECO:0007669"/>
    <property type="project" value="UniProtKB-KW"/>
</dbReference>
<dbReference type="InterPro" id="IPR013960">
    <property type="entry name" value="DASH_Duo1"/>
</dbReference>
<dbReference type="PANTHER" id="PTHR28216">
    <property type="entry name" value="DASH COMPLEX SUBUNIT DUO1"/>
    <property type="match status" value="1"/>
</dbReference>
<feature type="region of interest" description="Disordered" evidence="19">
    <location>
        <begin position="192"/>
        <end position="307"/>
    </location>
</feature>
<dbReference type="OrthoDB" id="5599235at2759"/>
<evidence type="ECO:0000256" key="11">
    <source>
        <dbReference type="ARBA" id="ARBA00022838"/>
    </source>
</evidence>
<accession>A0A8H5HLT4</accession>
<keyword evidence="14" id="KW-0539">Nucleus</keyword>
<dbReference type="AlphaFoldDB" id="A0A8H5HLT4"/>
<evidence type="ECO:0000256" key="1">
    <source>
        <dbReference type="ARBA" id="ARBA00004123"/>
    </source>
</evidence>
<feature type="region of interest" description="Disordered" evidence="19">
    <location>
        <begin position="53"/>
        <end position="104"/>
    </location>
</feature>
<name>A0A8H5HLT4_9AGAR</name>
<proteinExistence type="inferred from homology"/>
<dbReference type="GO" id="GO:0072686">
    <property type="term" value="C:mitotic spindle"/>
    <property type="evidence" value="ECO:0007669"/>
    <property type="project" value="InterPro"/>
</dbReference>
<evidence type="ECO:0000256" key="4">
    <source>
        <dbReference type="ARBA" id="ARBA00005366"/>
    </source>
</evidence>
<sequence>MYNSLDSSDILFPGSGSRLLSESMLPSISSSHTGLGGDDLSISELSLADRTPVAQKPFSLLAPTESSLTRPENDHGHDDDLNQREDEEDTDDEEKVEQNKRHAAKLREEKLQSDIFILRKLNASFAMFNEALRDTGSANQRVAEHLEQTDALLNKYIGILSKSEEFTRLIFDEQWQGADADEEALQRERLAAQERTRRETEERAFAAQREEERRQREEQERIEQEEKERIERERKERMAARGGIRGVRGTKASMRGVRGTTRTAPSGTRRGATVTAQTSDGTNSSKLPMPSTGARSSSSGPGLSRRT</sequence>
<gene>
    <name evidence="20" type="ORF">D9615_002246</name>
</gene>
<dbReference type="GO" id="GO:0007059">
    <property type="term" value="P:chromosome segregation"/>
    <property type="evidence" value="ECO:0007669"/>
    <property type="project" value="UniProtKB-KW"/>
</dbReference>
<dbReference type="Proteomes" id="UP000565441">
    <property type="component" value="Unassembled WGS sequence"/>
</dbReference>
<evidence type="ECO:0000256" key="16">
    <source>
        <dbReference type="ARBA" id="ARBA00023328"/>
    </source>
</evidence>
<keyword evidence="11" id="KW-0995">Kinetochore</keyword>
<evidence type="ECO:0000256" key="15">
    <source>
        <dbReference type="ARBA" id="ARBA00023306"/>
    </source>
</evidence>
<protein>
    <recommendedName>
        <fullName evidence="17">DASH complex subunit DUO1</fullName>
    </recommendedName>
    <alternativeName>
        <fullName evidence="18">Outer kinetochore protein DUO1</fullName>
    </alternativeName>
</protein>
<keyword evidence="5" id="KW-0158">Chromosome</keyword>
<keyword evidence="9" id="KW-0498">Mitosis</keyword>
<feature type="compositionally biased region" description="Polar residues" evidence="19">
    <location>
        <begin position="274"/>
        <end position="286"/>
    </location>
</feature>
<dbReference type="Pfam" id="PF08651">
    <property type="entry name" value="DASH_Duo1"/>
    <property type="match status" value="1"/>
</dbReference>
<keyword evidence="21" id="KW-1185">Reference proteome</keyword>
<reference evidence="20 21" key="1">
    <citation type="journal article" date="2020" name="ISME J.">
        <title>Uncovering the hidden diversity of litter-decomposition mechanisms in mushroom-forming fungi.</title>
        <authorList>
            <person name="Floudas D."/>
            <person name="Bentzer J."/>
            <person name="Ahren D."/>
            <person name="Johansson T."/>
            <person name="Persson P."/>
            <person name="Tunlid A."/>
        </authorList>
    </citation>
    <scope>NUCLEOTIDE SEQUENCE [LARGE SCALE GENOMIC DNA]</scope>
    <source>
        <strain evidence="20 21">CBS 661.87</strain>
    </source>
</reference>
<comment type="caution">
    <text evidence="20">The sequence shown here is derived from an EMBL/GenBank/DDBJ whole genome shotgun (WGS) entry which is preliminary data.</text>
</comment>